<reference evidence="1 4" key="2">
    <citation type="submission" date="2019-02" db="EMBL/GenBank/DDBJ databases">
        <title>Complete genome sequence of Desulfobacter hydrogenophilus AcRS1.</title>
        <authorList>
            <person name="Marietou A."/>
            <person name="Lund M.B."/>
            <person name="Marshall I.P.G."/>
            <person name="Schreiber L."/>
            <person name="Jorgensen B."/>
        </authorList>
    </citation>
    <scope>NUCLEOTIDE SEQUENCE [LARGE SCALE GENOMIC DNA]</scope>
    <source>
        <strain evidence="1 4">AcRS1</strain>
    </source>
</reference>
<evidence type="ECO:0000313" key="2">
    <source>
        <dbReference type="EMBL" id="RAM03836.1"/>
    </source>
</evidence>
<gene>
    <name evidence="2" type="ORF">DO021_01950</name>
    <name evidence="1" type="ORF">EYB58_18910</name>
</gene>
<reference evidence="2 3" key="1">
    <citation type="submission" date="2018-06" db="EMBL/GenBank/DDBJ databases">
        <title>Complete Genome Sequence of Desulfobacter hydrogenophilus (DSM3380).</title>
        <authorList>
            <person name="Marietou A."/>
            <person name="Schreiber L."/>
            <person name="Marshall I."/>
            <person name="Jorgensen B."/>
        </authorList>
    </citation>
    <scope>NUCLEOTIDE SEQUENCE [LARGE SCALE GENOMIC DNA]</scope>
    <source>
        <strain evidence="2 3">DSM 3380</strain>
    </source>
</reference>
<dbReference type="EMBL" id="QLNI01000002">
    <property type="protein sequence ID" value="RAM03836.1"/>
    <property type="molecule type" value="Genomic_DNA"/>
</dbReference>
<evidence type="ECO:0000313" key="3">
    <source>
        <dbReference type="Proteomes" id="UP000248798"/>
    </source>
</evidence>
<proteinExistence type="predicted"/>
<evidence type="ECO:0000313" key="1">
    <source>
        <dbReference type="EMBL" id="QBH14803.1"/>
    </source>
</evidence>
<accession>A0A328FI64</accession>
<dbReference type="RefSeq" id="WP_020586435.1">
    <property type="nucleotide sequence ID" value="NZ_CP036313.1"/>
</dbReference>
<keyword evidence="4" id="KW-1185">Reference proteome</keyword>
<protein>
    <submittedName>
        <fullName evidence="2">Uncharacterized protein</fullName>
    </submittedName>
</protein>
<dbReference type="AlphaFoldDB" id="A0A328FI64"/>
<dbReference type="InterPro" id="IPR035225">
    <property type="entry name" value="DUF5338"/>
</dbReference>
<dbReference type="Pfam" id="PF17273">
    <property type="entry name" value="DUF5338"/>
    <property type="match status" value="1"/>
</dbReference>
<evidence type="ECO:0000313" key="4">
    <source>
        <dbReference type="Proteomes" id="UP000293902"/>
    </source>
</evidence>
<organism evidence="2 3">
    <name type="scientific">Desulfobacter hydrogenophilus</name>
    <dbReference type="NCBI Taxonomy" id="2291"/>
    <lineage>
        <taxon>Bacteria</taxon>
        <taxon>Pseudomonadati</taxon>
        <taxon>Thermodesulfobacteriota</taxon>
        <taxon>Desulfobacteria</taxon>
        <taxon>Desulfobacterales</taxon>
        <taxon>Desulfobacteraceae</taxon>
        <taxon>Desulfobacter</taxon>
    </lineage>
</organism>
<name>A0A328FI64_9BACT</name>
<dbReference type="EMBL" id="CP036313">
    <property type="protein sequence ID" value="QBH14803.1"/>
    <property type="molecule type" value="Genomic_DNA"/>
</dbReference>
<dbReference type="Proteomes" id="UP000248798">
    <property type="component" value="Unassembled WGS sequence"/>
</dbReference>
<sequence>MENGPKPSCKSQYLAIHDETQTLLKQGYTIKAVYDYFFKKGVIHMSYNSWTKILKNYHKPFPFTQKKDEL</sequence>
<dbReference type="OrthoDB" id="5421094at2"/>
<dbReference type="Proteomes" id="UP000293902">
    <property type="component" value="Chromosome"/>
</dbReference>